<dbReference type="InterPro" id="IPR052895">
    <property type="entry name" value="HetReg/Transcr_Mod"/>
</dbReference>
<accession>A0AAI8VZS1</accession>
<dbReference type="PANTHER" id="PTHR24148:SF64">
    <property type="entry name" value="HETEROKARYON INCOMPATIBILITY DOMAIN-CONTAINING PROTEIN"/>
    <property type="match status" value="1"/>
</dbReference>
<reference evidence="1" key="1">
    <citation type="submission" date="2023-10" db="EMBL/GenBank/DDBJ databases">
        <authorList>
            <person name="Hackl T."/>
        </authorList>
    </citation>
    <scope>NUCLEOTIDE SEQUENCE</scope>
</reference>
<dbReference type="Proteomes" id="UP001295740">
    <property type="component" value="Unassembled WGS sequence"/>
</dbReference>
<dbReference type="EMBL" id="CAUWAG010000020">
    <property type="protein sequence ID" value="CAJ2513438.1"/>
    <property type="molecule type" value="Genomic_DNA"/>
</dbReference>
<evidence type="ECO:0000313" key="1">
    <source>
        <dbReference type="EMBL" id="CAJ2513438.1"/>
    </source>
</evidence>
<name>A0AAI8VZS1_9PEZI</name>
<dbReference type="AlphaFoldDB" id="A0AAI8VZS1"/>
<keyword evidence="2" id="KW-1185">Reference proteome</keyword>
<comment type="caution">
    <text evidence="1">The sequence shown here is derived from an EMBL/GenBank/DDBJ whole genome shotgun (WGS) entry which is preliminary data.</text>
</comment>
<protein>
    <submittedName>
        <fullName evidence="1">Uu.00g015570.m01.CDS01</fullName>
    </submittedName>
</protein>
<organism evidence="1 2">
    <name type="scientific">Anthostomella pinea</name>
    <dbReference type="NCBI Taxonomy" id="933095"/>
    <lineage>
        <taxon>Eukaryota</taxon>
        <taxon>Fungi</taxon>
        <taxon>Dikarya</taxon>
        <taxon>Ascomycota</taxon>
        <taxon>Pezizomycotina</taxon>
        <taxon>Sordariomycetes</taxon>
        <taxon>Xylariomycetidae</taxon>
        <taxon>Xylariales</taxon>
        <taxon>Xylariaceae</taxon>
        <taxon>Anthostomella</taxon>
    </lineage>
</organism>
<dbReference type="PANTHER" id="PTHR24148">
    <property type="entry name" value="ANKYRIN REPEAT DOMAIN-CONTAINING PROTEIN 39 HOMOLOG-RELATED"/>
    <property type="match status" value="1"/>
</dbReference>
<proteinExistence type="predicted"/>
<sequence length="361" mass="40430">MISGWLLTPECRLGLRISRIALEGRRDRGHELLVLLREAGFLNATDPKDKVYGMLGLAYRAQHDQRNVPVVLAVYYTKPLREVYAIATAGACLQRGDLVTLRHKNARLMESQSSEDDIFPSWVPRWDRRPDYEAGDTKFMNWVYKADTLRPMKCEYGTGCVLRLDGIVAESITAVHDEVLAHAADDYANFFALGNSFAEAHLTSPSKMHDVLATMSCRRQPGHEAAHEAVLQPGSRIREELLTFLGVQEMYATESDEGGRSMSVGCWAVVQDFWNTCRNRRLFVTSSGHLGIGPQTSREGDIIAILFGEQAPHSPASSASTLFQRLPFVRMVLSAACYSSLTRLNHDMICHLGRIPDKKLY</sequence>
<gene>
    <name evidence="1" type="ORF">KHLLAP_LOCUS13906</name>
</gene>
<evidence type="ECO:0000313" key="2">
    <source>
        <dbReference type="Proteomes" id="UP001295740"/>
    </source>
</evidence>